<feature type="domain" description="Phytocyanin" evidence="12">
    <location>
        <begin position="26"/>
        <end position="126"/>
    </location>
</feature>
<keyword evidence="6" id="KW-1015">Disulfide bond</keyword>
<dbReference type="CDD" id="cd11019">
    <property type="entry name" value="OsENODL1_like"/>
    <property type="match status" value="1"/>
</dbReference>
<evidence type="ECO:0000256" key="8">
    <source>
        <dbReference type="ARBA" id="ARBA00023288"/>
    </source>
</evidence>
<dbReference type="InterPro" id="IPR008972">
    <property type="entry name" value="Cupredoxin"/>
</dbReference>
<keyword evidence="4 11" id="KW-0732">Signal</keyword>
<evidence type="ECO:0000256" key="2">
    <source>
        <dbReference type="ARBA" id="ARBA00022475"/>
    </source>
</evidence>
<dbReference type="FunFam" id="2.60.40.420:FF:000010">
    <property type="entry name" value="Early nodulin-like protein 1"/>
    <property type="match status" value="1"/>
</dbReference>
<dbReference type="OrthoDB" id="959565at2759"/>
<organism evidence="13 14">
    <name type="scientific">Senna tora</name>
    <dbReference type="NCBI Taxonomy" id="362788"/>
    <lineage>
        <taxon>Eukaryota</taxon>
        <taxon>Viridiplantae</taxon>
        <taxon>Streptophyta</taxon>
        <taxon>Embryophyta</taxon>
        <taxon>Tracheophyta</taxon>
        <taxon>Spermatophyta</taxon>
        <taxon>Magnoliopsida</taxon>
        <taxon>eudicotyledons</taxon>
        <taxon>Gunneridae</taxon>
        <taxon>Pentapetalae</taxon>
        <taxon>rosids</taxon>
        <taxon>fabids</taxon>
        <taxon>Fabales</taxon>
        <taxon>Fabaceae</taxon>
        <taxon>Caesalpinioideae</taxon>
        <taxon>Cassia clade</taxon>
        <taxon>Senna</taxon>
    </lineage>
</organism>
<keyword evidence="8" id="KW-0449">Lipoprotein</keyword>
<dbReference type="PANTHER" id="PTHR33021:SF289">
    <property type="entry name" value="EARLY NODULIN-LIKE PROTEIN 5-RELATED"/>
    <property type="match status" value="1"/>
</dbReference>
<feature type="signal peptide" evidence="11">
    <location>
        <begin position="1"/>
        <end position="25"/>
    </location>
</feature>
<evidence type="ECO:0000256" key="5">
    <source>
        <dbReference type="ARBA" id="ARBA00023136"/>
    </source>
</evidence>
<comment type="similarity">
    <text evidence="9">Belongs to the early nodulin-like (ENODL) family.</text>
</comment>
<reference evidence="13" key="1">
    <citation type="submission" date="2020-09" db="EMBL/GenBank/DDBJ databases">
        <title>Genome-Enabled Discovery of Anthraquinone Biosynthesis in Senna tora.</title>
        <authorList>
            <person name="Kang S.-H."/>
            <person name="Pandey R.P."/>
            <person name="Lee C.-M."/>
            <person name="Sim J.-S."/>
            <person name="Jeong J.-T."/>
            <person name="Choi B.-S."/>
            <person name="Jung M."/>
            <person name="Ginzburg D."/>
            <person name="Zhao K."/>
            <person name="Won S.Y."/>
            <person name="Oh T.-J."/>
            <person name="Yu Y."/>
            <person name="Kim N.-H."/>
            <person name="Lee O.R."/>
            <person name="Lee T.-H."/>
            <person name="Bashyal P."/>
            <person name="Kim T.-S."/>
            <person name="Lee W.-H."/>
            <person name="Kawkins C."/>
            <person name="Kim C.-K."/>
            <person name="Kim J.S."/>
            <person name="Ahn B.O."/>
            <person name="Rhee S.Y."/>
            <person name="Sohng J.K."/>
        </authorList>
    </citation>
    <scope>NUCLEOTIDE SEQUENCE</scope>
    <source>
        <tissue evidence="13">Leaf</tissue>
    </source>
</reference>
<dbReference type="Pfam" id="PF02298">
    <property type="entry name" value="Cu_bind_like"/>
    <property type="match status" value="1"/>
</dbReference>
<dbReference type="EMBL" id="JAAIUW010000012">
    <property type="protein sequence ID" value="KAF7806318.1"/>
    <property type="molecule type" value="Genomic_DNA"/>
</dbReference>
<evidence type="ECO:0000256" key="6">
    <source>
        <dbReference type="ARBA" id="ARBA00023157"/>
    </source>
</evidence>
<evidence type="ECO:0000256" key="1">
    <source>
        <dbReference type="ARBA" id="ARBA00004609"/>
    </source>
</evidence>
<proteinExistence type="inferred from homology"/>
<name>A0A834SL59_9FABA</name>
<feature type="region of interest" description="Disordered" evidence="10">
    <location>
        <begin position="132"/>
        <end position="159"/>
    </location>
</feature>
<dbReference type="Gene3D" id="2.60.40.420">
    <property type="entry name" value="Cupredoxins - blue copper proteins"/>
    <property type="match status" value="1"/>
</dbReference>
<comment type="subcellular location">
    <subcellularLocation>
        <location evidence="1">Cell membrane</location>
        <topology evidence="1">Lipid-anchor</topology>
        <topology evidence="1">GPI-anchor</topology>
    </subcellularLocation>
</comment>
<dbReference type="InterPro" id="IPR003245">
    <property type="entry name" value="Phytocyanin_dom"/>
</dbReference>
<comment type="caution">
    <text evidence="13">The sequence shown here is derived from an EMBL/GenBank/DDBJ whole genome shotgun (WGS) entry which is preliminary data.</text>
</comment>
<dbReference type="GO" id="GO:0098552">
    <property type="term" value="C:side of membrane"/>
    <property type="evidence" value="ECO:0007669"/>
    <property type="project" value="UniProtKB-KW"/>
</dbReference>
<dbReference type="PROSITE" id="PS51485">
    <property type="entry name" value="PHYTOCYANIN"/>
    <property type="match status" value="1"/>
</dbReference>
<evidence type="ECO:0000256" key="11">
    <source>
        <dbReference type="SAM" id="SignalP"/>
    </source>
</evidence>
<evidence type="ECO:0000313" key="14">
    <source>
        <dbReference type="Proteomes" id="UP000634136"/>
    </source>
</evidence>
<keyword evidence="3" id="KW-0336">GPI-anchor</keyword>
<dbReference type="SUPFAM" id="SSF49503">
    <property type="entry name" value="Cupredoxins"/>
    <property type="match status" value="1"/>
</dbReference>
<protein>
    <submittedName>
        <fullName evidence="13">Mavicyanin-like</fullName>
    </submittedName>
</protein>
<dbReference type="AlphaFoldDB" id="A0A834SL59"/>
<evidence type="ECO:0000313" key="13">
    <source>
        <dbReference type="EMBL" id="KAF7806318.1"/>
    </source>
</evidence>
<keyword evidence="14" id="KW-1185">Reference proteome</keyword>
<evidence type="ECO:0000256" key="9">
    <source>
        <dbReference type="ARBA" id="ARBA00035011"/>
    </source>
</evidence>
<keyword evidence="7" id="KW-0325">Glycoprotein</keyword>
<dbReference type="InterPro" id="IPR041846">
    <property type="entry name" value="ENL_dom"/>
</dbReference>
<evidence type="ECO:0000259" key="12">
    <source>
        <dbReference type="PROSITE" id="PS51485"/>
    </source>
</evidence>
<gene>
    <name evidence="13" type="ORF">G2W53_038479</name>
</gene>
<dbReference type="PANTHER" id="PTHR33021">
    <property type="entry name" value="BLUE COPPER PROTEIN"/>
    <property type="match status" value="1"/>
</dbReference>
<evidence type="ECO:0000256" key="7">
    <source>
        <dbReference type="ARBA" id="ARBA00023180"/>
    </source>
</evidence>
<feature type="chain" id="PRO_5032515920" evidence="11">
    <location>
        <begin position="26"/>
        <end position="187"/>
    </location>
</feature>
<sequence>MAILFKSSLLCLFLLCLSHALLVNSTEFQVGGKNGWAVPKSKDDFNHWASQNRFRVNDTLRFKYEKDSVLVVSEEEYHKCKSLRPIFFSNNGDTVFKFERAGLFFFISGVSGHCDRGQKMIIKVLEVNNNSSSSSASAESPQSSQNETDSGISGHHHKGGAAQVVTPMTKAASALFVFSSLLGLLFA</sequence>
<keyword evidence="2" id="KW-1003">Cell membrane</keyword>
<accession>A0A834SL59</accession>
<evidence type="ECO:0000256" key="10">
    <source>
        <dbReference type="SAM" id="MobiDB-lite"/>
    </source>
</evidence>
<dbReference type="GO" id="GO:0009055">
    <property type="term" value="F:electron transfer activity"/>
    <property type="evidence" value="ECO:0007669"/>
    <property type="project" value="InterPro"/>
</dbReference>
<evidence type="ECO:0000256" key="4">
    <source>
        <dbReference type="ARBA" id="ARBA00022729"/>
    </source>
</evidence>
<dbReference type="InterPro" id="IPR039391">
    <property type="entry name" value="Phytocyanin-like"/>
</dbReference>
<evidence type="ECO:0000256" key="3">
    <source>
        <dbReference type="ARBA" id="ARBA00022622"/>
    </source>
</evidence>
<dbReference type="Proteomes" id="UP000634136">
    <property type="component" value="Unassembled WGS sequence"/>
</dbReference>
<dbReference type="GO" id="GO:0005886">
    <property type="term" value="C:plasma membrane"/>
    <property type="evidence" value="ECO:0007669"/>
    <property type="project" value="UniProtKB-SubCell"/>
</dbReference>
<feature type="compositionally biased region" description="Low complexity" evidence="10">
    <location>
        <begin position="132"/>
        <end position="147"/>
    </location>
</feature>
<keyword evidence="5" id="KW-0472">Membrane</keyword>